<dbReference type="GO" id="GO:0006302">
    <property type="term" value="P:double-strand break repair"/>
    <property type="evidence" value="ECO:0007669"/>
    <property type="project" value="InterPro"/>
</dbReference>
<dbReference type="GO" id="GO:0005634">
    <property type="term" value="C:nucleus"/>
    <property type="evidence" value="ECO:0007669"/>
    <property type="project" value="UniProtKB-SubCell"/>
</dbReference>
<evidence type="ECO:0000256" key="22">
    <source>
        <dbReference type="SAM" id="MobiDB-lite"/>
    </source>
</evidence>
<evidence type="ECO:0000259" key="23">
    <source>
        <dbReference type="Pfam" id="PF10283"/>
    </source>
</evidence>
<keyword evidence="12" id="KW-0863">Zinc-finger</keyword>
<evidence type="ECO:0000256" key="9">
    <source>
        <dbReference type="ARBA" id="ARBA00022741"/>
    </source>
</evidence>
<dbReference type="Proteomes" id="UP000694720">
    <property type="component" value="Unplaced"/>
</dbReference>
<evidence type="ECO:0000256" key="11">
    <source>
        <dbReference type="ARBA" id="ARBA00022765"/>
    </source>
</evidence>
<dbReference type="InterPro" id="IPR019406">
    <property type="entry name" value="APLF_PBZ"/>
</dbReference>
<evidence type="ECO:0000256" key="3">
    <source>
        <dbReference type="ARBA" id="ARBA00004514"/>
    </source>
</evidence>
<keyword evidence="7" id="KW-0479">Metal-binding</keyword>
<evidence type="ECO:0000256" key="4">
    <source>
        <dbReference type="ARBA" id="ARBA00022454"/>
    </source>
</evidence>
<evidence type="ECO:0000256" key="14">
    <source>
        <dbReference type="ARBA" id="ARBA00022833"/>
    </source>
</evidence>
<gene>
    <name evidence="25" type="primary">APLF</name>
</gene>
<feature type="compositionally biased region" description="Polar residues" evidence="22">
    <location>
        <begin position="264"/>
        <end position="295"/>
    </location>
</feature>
<dbReference type="PANTHER" id="PTHR21315">
    <property type="entry name" value="APRATAXIN AND PNK-LIKE FACTOR-RELATED"/>
    <property type="match status" value="1"/>
</dbReference>
<dbReference type="GO" id="GO:0005829">
    <property type="term" value="C:cytosol"/>
    <property type="evidence" value="ECO:0007669"/>
    <property type="project" value="UniProtKB-SubCell"/>
</dbReference>
<evidence type="ECO:0000256" key="16">
    <source>
        <dbReference type="ARBA" id="ARBA00023204"/>
    </source>
</evidence>
<dbReference type="Ensembl" id="ENSSSCT00035111801.1">
    <property type="protein sequence ID" value="ENSSSCP00035049077.1"/>
    <property type="gene ID" value="ENSSSCG00035081293.1"/>
</dbReference>
<evidence type="ECO:0000313" key="25">
    <source>
        <dbReference type="Ensembl" id="ENSSSCP00035049077.1"/>
    </source>
</evidence>
<keyword evidence="5" id="KW-0963">Cytoplasm</keyword>
<sequence>MSGGFELQPQDGGPRVALAPGETVIGRGPLLGITDKRVSRRHAILEVVDGQLRIKPIHTNPCFYQSSEKSQFLPLKTNLWCWLNPGDSFSLLVDKYIFRVFSTHSEMEMECTLRNSQMLDEDELNETPKSSSVDLPDEIPQPAPQLERGIEIVKTQTTMNSVSFLGESRDFSKQQPNPAQRKRILPAWMLTENLSDQNLSVAVISGDNNLIRESGKEEICKDKTQVNIKHQGRKRLISSGSSESISAEQDTGKKCKDADWEESVISSKEMPQSRFTNTLHNTEVNKVKTNTQRNETPVEELGEVSEQKITAKGTPNKVDKVRSCAESCSSAQGTSSLDESQRSHPESSSHPFNPETLHAEATRSVPQGSEENKLKRTSCMYGANCYRKNPVHFQHFSHPGDSDYGDVHVTCQDEADERPECPYGASCYRKNPQHKIEYRHSTFPVRSISDEDDSVGQPNEYDLNDSFIDDEEEEYEPTDEDSDWEPGKEDLEKEDTEELLKEAKKFIKRKKVTCHPHTRGERNHTQTCCIKPFSVRPARSHYFLFFEQESKTLSLVSSCQFANLIYEATLLHVLTVYLGR</sequence>
<feature type="domain" description="PBZ-type" evidence="23">
    <location>
        <begin position="376"/>
        <end position="401"/>
    </location>
</feature>
<dbReference type="FunFam" id="2.60.200.20:FF:000026">
    <property type="entry name" value="Aprataxin and PNKP like factor"/>
    <property type="match status" value="1"/>
</dbReference>
<dbReference type="AlphaFoldDB" id="A0A8D1BUM0"/>
<evidence type="ECO:0000256" key="1">
    <source>
        <dbReference type="ARBA" id="ARBA00004123"/>
    </source>
</evidence>
<evidence type="ECO:0000256" key="19">
    <source>
        <dbReference type="ARBA" id="ARBA00065640"/>
    </source>
</evidence>
<evidence type="ECO:0000256" key="7">
    <source>
        <dbReference type="ARBA" id="ARBA00022723"/>
    </source>
</evidence>
<evidence type="ECO:0000256" key="21">
    <source>
        <dbReference type="ARBA" id="ARBA00083724"/>
    </source>
</evidence>
<evidence type="ECO:0000256" key="17">
    <source>
        <dbReference type="ARBA" id="ARBA00023242"/>
    </source>
</evidence>
<dbReference type="CDD" id="cd22717">
    <property type="entry name" value="FHA_APLF"/>
    <property type="match status" value="1"/>
</dbReference>
<evidence type="ECO:0000256" key="10">
    <source>
        <dbReference type="ARBA" id="ARBA00022763"/>
    </source>
</evidence>
<dbReference type="GO" id="GO:0000166">
    <property type="term" value="F:nucleotide binding"/>
    <property type="evidence" value="ECO:0007669"/>
    <property type="project" value="UniProtKB-KW"/>
</dbReference>
<keyword evidence="17" id="KW-0539">Nucleus</keyword>
<comment type="similarity">
    <text evidence="18">Belongs to the APLF family.</text>
</comment>
<keyword evidence="11" id="KW-0013">ADP-ribosylation</keyword>
<keyword evidence="6" id="KW-0597">Phosphoprotein</keyword>
<evidence type="ECO:0000256" key="15">
    <source>
        <dbReference type="ARBA" id="ARBA00023054"/>
    </source>
</evidence>
<feature type="region of interest" description="Disordered" evidence="22">
    <location>
        <begin position="330"/>
        <end position="373"/>
    </location>
</feature>
<evidence type="ECO:0000313" key="26">
    <source>
        <dbReference type="Proteomes" id="UP000694720"/>
    </source>
</evidence>
<dbReference type="PANTHER" id="PTHR21315:SF2">
    <property type="entry name" value="APRATAXIN AND PNK-LIKE FACTOR"/>
    <property type="match status" value="1"/>
</dbReference>
<dbReference type="Pfam" id="PF17913">
    <property type="entry name" value="FHA_2"/>
    <property type="match status" value="1"/>
</dbReference>
<keyword evidence="14" id="KW-0862">Zinc</keyword>
<evidence type="ECO:0000256" key="12">
    <source>
        <dbReference type="ARBA" id="ARBA00022771"/>
    </source>
</evidence>
<feature type="domain" description="PBZ-type" evidence="23">
    <location>
        <begin position="418"/>
        <end position="440"/>
    </location>
</feature>
<keyword evidence="4" id="KW-0158">Chromosome</keyword>
<evidence type="ECO:0000256" key="13">
    <source>
        <dbReference type="ARBA" id="ARBA00022801"/>
    </source>
</evidence>
<dbReference type="GO" id="GO:0008270">
    <property type="term" value="F:zinc ion binding"/>
    <property type="evidence" value="ECO:0007669"/>
    <property type="project" value="UniProtKB-KW"/>
</dbReference>
<dbReference type="Gene3D" id="2.60.200.20">
    <property type="match status" value="1"/>
</dbReference>
<feature type="compositionally biased region" description="Low complexity" evidence="22">
    <location>
        <begin position="237"/>
        <end position="246"/>
    </location>
</feature>
<feature type="region of interest" description="Disordered" evidence="22">
    <location>
        <begin position="230"/>
        <end position="316"/>
    </location>
</feature>
<evidence type="ECO:0000256" key="20">
    <source>
        <dbReference type="ARBA" id="ARBA00071713"/>
    </source>
</evidence>
<dbReference type="SUPFAM" id="SSF49879">
    <property type="entry name" value="SMAD/FHA domain"/>
    <property type="match status" value="1"/>
</dbReference>
<keyword evidence="16" id="KW-0234">DNA repair</keyword>
<evidence type="ECO:0000256" key="18">
    <source>
        <dbReference type="ARBA" id="ARBA00060990"/>
    </source>
</evidence>
<keyword evidence="10" id="KW-0227">DNA damage</keyword>
<feature type="compositionally biased region" description="Acidic residues" evidence="22">
    <location>
        <begin position="467"/>
        <end position="484"/>
    </location>
</feature>
<feature type="domain" description="PNK FHA" evidence="24">
    <location>
        <begin position="16"/>
        <end position="64"/>
    </location>
</feature>
<dbReference type="InterPro" id="IPR041388">
    <property type="entry name" value="FHA_2"/>
</dbReference>
<accession>A0A8D1BUM0</accession>
<evidence type="ECO:0000256" key="2">
    <source>
        <dbReference type="ARBA" id="ARBA00004286"/>
    </source>
</evidence>
<evidence type="ECO:0000256" key="8">
    <source>
        <dbReference type="ARBA" id="ARBA00022737"/>
    </source>
</evidence>
<feature type="region of interest" description="Disordered" evidence="22">
    <location>
        <begin position="447"/>
        <end position="491"/>
    </location>
</feature>
<comment type="subunit">
    <text evidence="19">Interacts with LIG4. Interacts with PARP1. Interacts with XRCC4. Interacts (via KBM motif) with XRCC5 and XRCC6; promoting recruitment to DNA damage sites. Interacts with XRCC1. Interacts (via C-terminal disordered region) with histones; interacts with histone H2A, H2B and H3-H4.</text>
</comment>
<comment type="subcellular location">
    <subcellularLocation>
        <location evidence="2">Chromosome</location>
    </subcellularLocation>
    <subcellularLocation>
        <location evidence="3">Cytoplasm</location>
        <location evidence="3">Cytosol</location>
    </subcellularLocation>
    <subcellularLocation>
        <location evidence="1">Nucleus</location>
    </subcellularLocation>
</comment>
<dbReference type="GO" id="GO:0003906">
    <property type="term" value="F:DNA-(apurinic or apyrimidinic site) endonuclease activity"/>
    <property type="evidence" value="ECO:0007669"/>
    <property type="project" value="InterPro"/>
</dbReference>
<evidence type="ECO:0000256" key="6">
    <source>
        <dbReference type="ARBA" id="ARBA00022553"/>
    </source>
</evidence>
<evidence type="ECO:0000256" key="5">
    <source>
        <dbReference type="ARBA" id="ARBA00022490"/>
    </source>
</evidence>
<keyword evidence="13" id="KW-0378">Hydrolase</keyword>
<proteinExistence type="inferred from homology"/>
<keyword evidence="8" id="KW-0677">Repeat</keyword>
<organism evidence="25 26">
    <name type="scientific">Sus scrofa</name>
    <name type="common">Pig</name>
    <dbReference type="NCBI Taxonomy" id="9823"/>
    <lineage>
        <taxon>Eukaryota</taxon>
        <taxon>Metazoa</taxon>
        <taxon>Chordata</taxon>
        <taxon>Craniata</taxon>
        <taxon>Vertebrata</taxon>
        <taxon>Euteleostomi</taxon>
        <taxon>Mammalia</taxon>
        <taxon>Eutheria</taxon>
        <taxon>Laurasiatheria</taxon>
        <taxon>Artiodactyla</taxon>
        <taxon>Suina</taxon>
        <taxon>Suidae</taxon>
        <taxon>Sus</taxon>
    </lineage>
</organism>
<dbReference type="GO" id="GO:0008408">
    <property type="term" value="F:3'-5' exonuclease activity"/>
    <property type="evidence" value="ECO:0007669"/>
    <property type="project" value="InterPro"/>
</dbReference>
<keyword evidence="9" id="KW-0547">Nucleotide-binding</keyword>
<reference evidence="25" key="1">
    <citation type="submission" date="2025-08" db="UniProtKB">
        <authorList>
            <consortium name="Ensembl"/>
        </authorList>
    </citation>
    <scope>IDENTIFICATION</scope>
</reference>
<protein>
    <recommendedName>
        <fullName evidence="20">Aprataxin and PNK-like factor</fullName>
    </recommendedName>
    <alternativeName>
        <fullName evidence="21">Apurinic-apyrimidinic endonuclease APLF</fullName>
    </alternativeName>
</protein>
<keyword evidence="15" id="KW-0175">Coiled coil</keyword>
<dbReference type="InterPro" id="IPR008984">
    <property type="entry name" value="SMAD_FHA_dom_sf"/>
</dbReference>
<dbReference type="InterPro" id="IPR039253">
    <property type="entry name" value="APLF"/>
</dbReference>
<dbReference type="GO" id="GO:0005694">
    <property type="term" value="C:chromosome"/>
    <property type="evidence" value="ECO:0007669"/>
    <property type="project" value="UniProtKB-SubCell"/>
</dbReference>
<evidence type="ECO:0000259" key="24">
    <source>
        <dbReference type="Pfam" id="PF17913"/>
    </source>
</evidence>
<dbReference type="Pfam" id="PF10283">
    <property type="entry name" value="zf-CCHH"/>
    <property type="match status" value="2"/>
</dbReference>
<name>A0A8D1BUM0_PIG</name>